<keyword evidence="1" id="KW-0472">Membrane</keyword>
<feature type="transmembrane region" description="Helical" evidence="1">
    <location>
        <begin position="18"/>
        <end position="35"/>
    </location>
</feature>
<accession>A0ABP3Y2G6</accession>
<dbReference type="Proteomes" id="UP001501126">
    <property type="component" value="Unassembled WGS sequence"/>
</dbReference>
<dbReference type="EMBL" id="BAAAFH010000011">
    <property type="protein sequence ID" value="GAA0875716.1"/>
    <property type="molecule type" value="Genomic_DNA"/>
</dbReference>
<organism evidence="2 3">
    <name type="scientific">Wandonia haliotis</name>
    <dbReference type="NCBI Taxonomy" id="574963"/>
    <lineage>
        <taxon>Bacteria</taxon>
        <taxon>Pseudomonadati</taxon>
        <taxon>Bacteroidota</taxon>
        <taxon>Flavobacteriia</taxon>
        <taxon>Flavobacteriales</taxon>
        <taxon>Crocinitomicaceae</taxon>
        <taxon>Wandonia</taxon>
    </lineage>
</organism>
<evidence type="ECO:0000313" key="2">
    <source>
        <dbReference type="EMBL" id="GAA0875716.1"/>
    </source>
</evidence>
<evidence type="ECO:0000313" key="3">
    <source>
        <dbReference type="Proteomes" id="UP001501126"/>
    </source>
</evidence>
<proteinExistence type="predicted"/>
<evidence type="ECO:0000256" key="1">
    <source>
        <dbReference type="SAM" id="Phobius"/>
    </source>
</evidence>
<protein>
    <submittedName>
        <fullName evidence="2">Uncharacterized protein</fullName>
    </submittedName>
</protein>
<keyword evidence="1" id="KW-1133">Transmembrane helix</keyword>
<comment type="caution">
    <text evidence="2">The sequence shown here is derived from an EMBL/GenBank/DDBJ whole genome shotgun (WGS) entry which is preliminary data.</text>
</comment>
<name>A0ABP3Y2G6_9FLAO</name>
<gene>
    <name evidence="2" type="ORF">GCM10009118_21250</name>
</gene>
<keyword evidence="3" id="KW-1185">Reference proteome</keyword>
<sequence>MPAVNFDMVLNESFKKDMWELVEVATLIIGLIPVLKVGVSALVKTISAIDVAIMAAAIIVDRNKDSLPGWFRESFGYIETASIGLILVGNPRHLLKAEQQLAKLDGHIANLSKAQRAIPGLENALFALKETLEGQINFGKRVAKSDESTLRKLITEVSESTMDGAKKRELLEALNEQLRTVTKKAVSVLDEAAYRQKQISDALINQGQEAVNITKKADMTAPVITKTEKTGEAILDGNSIILKSADGADIARPLFRSTDEALAWLEYSKKSRFSDARHIDELEPKMHPWFFDESGKKLLPESHPHLYDGERPLSLEELFGKEGKLKQKQFDELTNNSNVLSPEKKGINENIENLSAMSEKEAEEIFSELNKNSPNKLTPNTREHKAQRWHEYKERKGSEAWSYERWSKQYDANMKNYTFGTGREAEYRLHYGGKKELYKTPFTYRDLDSVNHETKEIFEIKTGKEYLTTEGDLPNTDRILKDSWFVDQGYKVTWILEEGGSAPLLEALKEAGIEVLIGRQIP</sequence>
<reference evidence="3" key="1">
    <citation type="journal article" date="2019" name="Int. J. Syst. Evol. Microbiol.">
        <title>The Global Catalogue of Microorganisms (GCM) 10K type strain sequencing project: providing services to taxonomists for standard genome sequencing and annotation.</title>
        <authorList>
            <consortium name="The Broad Institute Genomics Platform"/>
            <consortium name="The Broad Institute Genome Sequencing Center for Infectious Disease"/>
            <person name="Wu L."/>
            <person name="Ma J."/>
        </authorList>
    </citation>
    <scope>NUCLEOTIDE SEQUENCE [LARGE SCALE GENOMIC DNA]</scope>
    <source>
        <strain evidence="3">JCM 16083</strain>
    </source>
</reference>
<keyword evidence="1" id="KW-0812">Transmembrane</keyword>